<gene>
    <name evidence="2" type="ORF">SCUD_LOCUS22803</name>
</gene>
<dbReference type="SMART" id="SM00248">
    <property type="entry name" value="ANK"/>
    <property type="match status" value="2"/>
</dbReference>
<keyword evidence="1" id="KW-0040">ANK repeat</keyword>
<dbReference type="InterPro" id="IPR036770">
    <property type="entry name" value="Ankyrin_rpt-contain_sf"/>
</dbReference>
<evidence type="ECO:0000313" key="4">
    <source>
        <dbReference type="WBParaSite" id="SCUD_0002280601-mRNA-1"/>
    </source>
</evidence>
<name>A0A183L635_9TREM</name>
<dbReference type="EMBL" id="UZAK01050760">
    <property type="protein sequence ID" value="VDP80266.1"/>
    <property type="molecule type" value="Genomic_DNA"/>
</dbReference>
<dbReference type="AlphaFoldDB" id="A0A183L635"/>
<accession>A0A183L635</accession>
<dbReference type="SUPFAM" id="SSF48403">
    <property type="entry name" value="Ankyrin repeat"/>
    <property type="match status" value="1"/>
</dbReference>
<feature type="repeat" description="ANK" evidence="1">
    <location>
        <begin position="43"/>
        <end position="75"/>
    </location>
</feature>
<dbReference type="Pfam" id="PF12796">
    <property type="entry name" value="Ank_2"/>
    <property type="match status" value="1"/>
</dbReference>
<protein>
    <submittedName>
        <fullName evidence="4">ANK_REP_REGION domain-containing protein</fullName>
    </submittedName>
</protein>
<reference evidence="2 3" key="2">
    <citation type="submission" date="2018-11" db="EMBL/GenBank/DDBJ databases">
        <authorList>
            <consortium name="Pathogen Informatics"/>
        </authorList>
    </citation>
    <scope>NUCLEOTIDE SEQUENCE [LARGE SCALE GENOMIC DNA]</scope>
    <source>
        <strain evidence="2">Dakar</strain>
        <strain evidence="3">Dakar, Senegal</strain>
    </source>
</reference>
<dbReference type="Gene3D" id="1.25.40.20">
    <property type="entry name" value="Ankyrin repeat-containing domain"/>
    <property type="match status" value="1"/>
</dbReference>
<evidence type="ECO:0000313" key="3">
    <source>
        <dbReference type="Proteomes" id="UP000279833"/>
    </source>
</evidence>
<dbReference type="PROSITE" id="PS50297">
    <property type="entry name" value="ANK_REP_REGION"/>
    <property type="match status" value="1"/>
</dbReference>
<dbReference type="STRING" id="6186.A0A183L635"/>
<dbReference type="PANTHER" id="PTHR24135:SF28">
    <property type="entry name" value="LD13733P"/>
    <property type="match status" value="1"/>
</dbReference>
<dbReference type="Proteomes" id="UP000279833">
    <property type="component" value="Unassembled WGS sequence"/>
</dbReference>
<dbReference type="WBParaSite" id="SCUD_0002280601-mRNA-1">
    <property type="protein sequence ID" value="SCUD_0002280601-mRNA-1"/>
    <property type="gene ID" value="SCUD_0002280601"/>
</dbReference>
<evidence type="ECO:0000313" key="2">
    <source>
        <dbReference type="EMBL" id="VDP80266.1"/>
    </source>
</evidence>
<reference evidence="4" key="1">
    <citation type="submission" date="2016-06" db="UniProtKB">
        <authorList>
            <consortium name="WormBaseParasite"/>
        </authorList>
    </citation>
    <scope>IDENTIFICATION</scope>
</reference>
<dbReference type="InterPro" id="IPR051569">
    <property type="entry name" value="SHANK"/>
</dbReference>
<dbReference type="GO" id="GO:0035255">
    <property type="term" value="F:ionotropic glutamate receptor binding"/>
    <property type="evidence" value="ECO:0007669"/>
    <property type="project" value="TreeGrafter"/>
</dbReference>
<evidence type="ECO:0000256" key="1">
    <source>
        <dbReference type="PROSITE-ProRule" id="PRU00023"/>
    </source>
</evidence>
<sequence>MTIKLRLQESIPVSYKACRFGRVQHLEILLAYGAEINVQTSKNGNTPLHICAYTGQESCARMLLFRGADKNIKNFNGHTTYEQAMISNHIEIADLIKGFHEQDVGKYSTI</sequence>
<dbReference type="GO" id="GO:0030160">
    <property type="term" value="F:synaptic receptor adaptor activity"/>
    <property type="evidence" value="ECO:0007669"/>
    <property type="project" value="TreeGrafter"/>
</dbReference>
<keyword evidence="3" id="KW-1185">Reference proteome</keyword>
<dbReference type="PANTHER" id="PTHR24135">
    <property type="entry name" value="SH3 AND MULTIPLE ANKYRIN REPEAT DOMAINS PROTEIN"/>
    <property type="match status" value="1"/>
</dbReference>
<proteinExistence type="predicted"/>
<organism evidence="4">
    <name type="scientific">Schistosoma curassoni</name>
    <dbReference type="NCBI Taxonomy" id="6186"/>
    <lineage>
        <taxon>Eukaryota</taxon>
        <taxon>Metazoa</taxon>
        <taxon>Spiralia</taxon>
        <taxon>Lophotrochozoa</taxon>
        <taxon>Platyhelminthes</taxon>
        <taxon>Trematoda</taxon>
        <taxon>Digenea</taxon>
        <taxon>Strigeidida</taxon>
        <taxon>Schistosomatoidea</taxon>
        <taxon>Schistosomatidae</taxon>
        <taxon>Schistosoma</taxon>
    </lineage>
</organism>
<dbReference type="PROSITE" id="PS50088">
    <property type="entry name" value="ANK_REPEAT"/>
    <property type="match status" value="1"/>
</dbReference>
<dbReference type="InterPro" id="IPR002110">
    <property type="entry name" value="Ankyrin_rpt"/>
</dbReference>